<name>S8EWK2_FOMSC</name>
<dbReference type="AlphaFoldDB" id="S8EWK2"/>
<accession>S8EWK2</accession>
<protein>
    <submittedName>
        <fullName evidence="1">Uncharacterized protein</fullName>
    </submittedName>
</protein>
<dbReference type="InParanoid" id="S8EWK2"/>
<evidence type="ECO:0000313" key="1">
    <source>
        <dbReference type="EMBL" id="EPS94000.1"/>
    </source>
</evidence>
<evidence type="ECO:0000313" key="2">
    <source>
        <dbReference type="Proteomes" id="UP000015241"/>
    </source>
</evidence>
<gene>
    <name evidence="1" type="ORF">FOMPIDRAFT_1055474</name>
</gene>
<dbReference type="HOGENOM" id="CLU_2133562_0_0_1"/>
<organism evidence="1 2">
    <name type="scientific">Fomitopsis schrenkii</name>
    <name type="common">Brown rot fungus</name>
    <dbReference type="NCBI Taxonomy" id="2126942"/>
    <lineage>
        <taxon>Eukaryota</taxon>
        <taxon>Fungi</taxon>
        <taxon>Dikarya</taxon>
        <taxon>Basidiomycota</taxon>
        <taxon>Agaricomycotina</taxon>
        <taxon>Agaricomycetes</taxon>
        <taxon>Polyporales</taxon>
        <taxon>Fomitopsis</taxon>
    </lineage>
</organism>
<dbReference type="Proteomes" id="UP000015241">
    <property type="component" value="Unassembled WGS sequence"/>
</dbReference>
<reference evidence="1 2" key="1">
    <citation type="journal article" date="2012" name="Science">
        <title>The Paleozoic origin of enzymatic lignin decomposition reconstructed from 31 fungal genomes.</title>
        <authorList>
            <person name="Floudas D."/>
            <person name="Binder M."/>
            <person name="Riley R."/>
            <person name="Barry K."/>
            <person name="Blanchette R.A."/>
            <person name="Henrissat B."/>
            <person name="Martinez A.T."/>
            <person name="Otillar R."/>
            <person name="Spatafora J.W."/>
            <person name="Yadav J.S."/>
            <person name="Aerts A."/>
            <person name="Benoit I."/>
            <person name="Boyd A."/>
            <person name="Carlson A."/>
            <person name="Copeland A."/>
            <person name="Coutinho P.M."/>
            <person name="de Vries R.P."/>
            <person name="Ferreira P."/>
            <person name="Findley K."/>
            <person name="Foster B."/>
            <person name="Gaskell J."/>
            <person name="Glotzer D."/>
            <person name="Gorecki P."/>
            <person name="Heitman J."/>
            <person name="Hesse C."/>
            <person name="Hori C."/>
            <person name="Igarashi K."/>
            <person name="Jurgens J.A."/>
            <person name="Kallen N."/>
            <person name="Kersten P."/>
            <person name="Kohler A."/>
            <person name="Kuees U."/>
            <person name="Kumar T.K.A."/>
            <person name="Kuo A."/>
            <person name="LaButti K."/>
            <person name="Larrondo L.F."/>
            <person name="Lindquist E."/>
            <person name="Ling A."/>
            <person name="Lombard V."/>
            <person name="Lucas S."/>
            <person name="Lundell T."/>
            <person name="Martin R."/>
            <person name="McLaughlin D.J."/>
            <person name="Morgenstern I."/>
            <person name="Morin E."/>
            <person name="Murat C."/>
            <person name="Nagy L.G."/>
            <person name="Nolan M."/>
            <person name="Ohm R.A."/>
            <person name="Patyshakuliyeva A."/>
            <person name="Rokas A."/>
            <person name="Ruiz-Duenas F.J."/>
            <person name="Sabat G."/>
            <person name="Salamov A."/>
            <person name="Samejima M."/>
            <person name="Schmutz J."/>
            <person name="Slot J.C."/>
            <person name="St John F."/>
            <person name="Stenlid J."/>
            <person name="Sun H."/>
            <person name="Sun S."/>
            <person name="Syed K."/>
            <person name="Tsang A."/>
            <person name="Wiebenga A."/>
            <person name="Young D."/>
            <person name="Pisabarro A."/>
            <person name="Eastwood D.C."/>
            <person name="Martin F."/>
            <person name="Cullen D."/>
            <person name="Grigoriev I.V."/>
            <person name="Hibbett D.S."/>
        </authorList>
    </citation>
    <scope>NUCLEOTIDE SEQUENCE</scope>
    <source>
        <strain evidence="2">FP-58527</strain>
    </source>
</reference>
<dbReference type="EMBL" id="KE504248">
    <property type="protein sequence ID" value="EPS94000.1"/>
    <property type="molecule type" value="Genomic_DNA"/>
</dbReference>
<sequence length="113" mass="11458">MESYMFDLESDLPATFYSGGGTTTTESCLIACDVQCLLCEAMRMFASTNPGGVDGDAEEAGLVEVEPPLVSASMGVGFGGGVDGRAAKHGGMFDEALYGVVEGTGDGAGEGRT</sequence>
<keyword evidence="2" id="KW-1185">Reference proteome</keyword>
<proteinExistence type="predicted"/>